<dbReference type="NCBIfam" id="TIGR02532">
    <property type="entry name" value="IV_pilin_GFxxxE"/>
    <property type="match status" value="1"/>
</dbReference>
<accession>A0A4V3CVA5</accession>
<keyword evidence="3" id="KW-1185">Reference proteome</keyword>
<dbReference type="Gene3D" id="3.30.700.10">
    <property type="entry name" value="Glycoprotein, Type 4 Pilin"/>
    <property type="match status" value="1"/>
</dbReference>
<evidence type="ECO:0000313" key="2">
    <source>
        <dbReference type="EMBL" id="TDP81708.1"/>
    </source>
</evidence>
<protein>
    <submittedName>
        <fullName evidence="2">MSHA pilin protein MshA</fullName>
    </submittedName>
</protein>
<keyword evidence="1" id="KW-0472">Membrane</keyword>
<dbReference type="InterPro" id="IPR012902">
    <property type="entry name" value="N_methyl_site"/>
</dbReference>
<comment type="caution">
    <text evidence="2">The sequence shown here is derived from an EMBL/GenBank/DDBJ whole genome shotgun (WGS) entry which is preliminary data.</text>
</comment>
<keyword evidence="1" id="KW-1133">Transmembrane helix</keyword>
<dbReference type="Pfam" id="PF07963">
    <property type="entry name" value="N_methyl"/>
    <property type="match status" value="1"/>
</dbReference>
<gene>
    <name evidence="2" type="ORF">EV672_107139</name>
</gene>
<organism evidence="2 3">
    <name type="scientific">Aquabacterium commune</name>
    <dbReference type="NCBI Taxonomy" id="70586"/>
    <lineage>
        <taxon>Bacteria</taxon>
        <taxon>Pseudomonadati</taxon>
        <taxon>Pseudomonadota</taxon>
        <taxon>Betaproteobacteria</taxon>
        <taxon>Burkholderiales</taxon>
        <taxon>Aquabacterium</taxon>
    </lineage>
</organism>
<keyword evidence="1" id="KW-0812">Transmembrane</keyword>
<dbReference type="EMBL" id="SNXW01000007">
    <property type="protein sequence ID" value="TDP81708.1"/>
    <property type="molecule type" value="Genomic_DNA"/>
</dbReference>
<evidence type="ECO:0000313" key="3">
    <source>
        <dbReference type="Proteomes" id="UP000294593"/>
    </source>
</evidence>
<sequence length="134" mass="13530">MQQRRQAGFTMIELIVVIVILGILAATALPKFLDLKSDAQQSALDGMAGTASSAMSLNYAGCSATGHKTAGADAAKCTKVDDCNKLTAILQGGLPTKFTVTAAALATNGATAECVLSMADYAPTAKFTGIGAGN</sequence>
<dbReference type="SUPFAM" id="SSF54523">
    <property type="entry name" value="Pili subunits"/>
    <property type="match status" value="1"/>
</dbReference>
<feature type="transmembrane region" description="Helical" evidence="1">
    <location>
        <begin position="12"/>
        <end position="33"/>
    </location>
</feature>
<reference evidence="2 3" key="1">
    <citation type="submission" date="2019-03" db="EMBL/GenBank/DDBJ databases">
        <title>Genomic Encyclopedia of Type Strains, Phase IV (KMG-IV): sequencing the most valuable type-strain genomes for metagenomic binning, comparative biology and taxonomic classification.</title>
        <authorList>
            <person name="Goeker M."/>
        </authorList>
    </citation>
    <scope>NUCLEOTIDE SEQUENCE [LARGE SCALE GENOMIC DNA]</scope>
    <source>
        <strain evidence="2 3">DSM 11901</strain>
    </source>
</reference>
<name>A0A4V3CVA5_9BURK</name>
<dbReference type="Proteomes" id="UP000294593">
    <property type="component" value="Unassembled WGS sequence"/>
</dbReference>
<dbReference type="OrthoDB" id="9182129at2"/>
<proteinExistence type="predicted"/>
<dbReference type="InterPro" id="IPR045584">
    <property type="entry name" value="Pilin-like"/>
</dbReference>
<dbReference type="AlphaFoldDB" id="A0A4V3CVA5"/>
<dbReference type="RefSeq" id="WP_133609875.1">
    <property type="nucleotide sequence ID" value="NZ_SNXW01000007.1"/>
</dbReference>
<evidence type="ECO:0000256" key="1">
    <source>
        <dbReference type="SAM" id="Phobius"/>
    </source>
</evidence>